<proteinExistence type="predicted"/>
<dbReference type="Proteomes" id="UP000634780">
    <property type="component" value="Unassembled WGS sequence"/>
</dbReference>
<evidence type="ECO:0000313" key="2">
    <source>
        <dbReference type="EMBL" id="MBJ3813094.1"/>
    </source>
</evidence>
<accession>A0ABS0XJL2</accession>
<dbReference type="RefSeq" id="WP_190120521.1">
    <property type="nucleotide sequence ID" value="NZ_BMVR01000026.1"/>
</dbReference>
<protein>
    <recommendedName>
        <fullName evidence="4">IrrE N-terminal-like domain-containing protein</fullName>
    </recommendedName>
</protein>
<sequence>MKTLADRKRALLQADREAALAEKRRQLRELGAHDLVRQLDDDSTSWRQSPWYKPGADPSGVFVDMVGEELRAAMADLGASAARLDSVRVVTTLDQAVSAQMTPFDDGSGLVIVADGIFGMCSSYCQYLALCADKRSHATSRPTAFWRLLRDLGKGEVFGYEDVLTALLRYHTAHQRALAVSMQLGVRLSPEGERYAAQLGHLAYRFVVGHEMAHHVLGHSHGPSAFAPGEHLPACSADDRRERDADRLAFQATRRASDRQSHSRWETMVMLERATMAALMAMMALHVAERTLFVHRGCTHPPAAVRTGWLLEQLKPGKQRSTRRLLRVPMKATEAATDLSEHARPFSWQALDPDLVFSPMPRSYLEAVGDLDALQCETEDFHVAWLERHATADTAWLGEGARLAAAGEPASALRRWGVDEETSHALCNPQRALTFFTLKEHITRSFNERGIAEPWLAPHALAAGMLIARRVQPRRAPLAQGPDGRPAQEPPAPNSSPG</sequence>
<gene>
    <name evidence="2" type="ORF">JGB26_39570</name>
</gene>
<comment type="caution">
    <text evidence="2">The sequence shown here is derived from an EMBL/GenBank/DDBJ whole genome shotgun (WGS) entry which is preliminary data.</text>
</comment>
<keyword evidence="3" id="KW-1185">Reference proteome</keyword>
<evidence type="ECO:0000256" key="1">
    <source>
        <dbReference type="SAM" id="MobiDB-lite"/>
    </source>
</evidence>
<dbReference type="EMBL" id="JAEKOZ010000050">
    <property type="protein sequence ID" value="MBJ3813094.1"/>
    <property type="molecule type" value="Genomic_DNA"/>
</dbReference>
<organism evidence="2 3">
    <name type="scientific">Streptomyces flavofungini</name>
    <dbReference type="NCBI Taxonomy" id="68200"/>
    <lineage>
        <taxon>Bacteria</taxon>
        <taxon>Bacillati</taxon>
        <taxon>Actinomycetota</taxon>
        <taxon>Actinomycetes</taxon>
        <taxon>Kitasatosporales</taxon>
        <taxon>Streptomycetaceae</taxon>
        <taxon>Streptomyces</taxon>
    </lineage>
</organism>
<evidence type="ECO:0000313" key="3">
    <source>
        <dbReference type="Proteomes" id="UP000634780"/>
    </source>
</evidence>
<feature type="compositionally biased region" description="Pro residues" evidence="1">
    <location>
        <begin position="488"/>
        <end position="498"/>
    </location>
</feature>
<feature type="region of interest" description="Disordered" evidence="1">
    <location>
        <begin position="474"/>
        <end position="498"/>
    </location>
</feature>
<name>A0ABS0XJL2_9ACTN</name>
<reference evidence="2 3" key="1">
    <citation type="submission" date="2020-12" db="EMBL/GenBank/DDBJ databases">
        <title>Streptomyces typhae sp. nov., a novel endophytic actinomycete isolated from the root of cattail pollen (Typha angustifolia L.).</title>
        <authorList>
            <person name="Peng C."/>
            <person name="Liu C."/>
        </authorList>
    </citation>
    <scope>NUCLEOTIDE SEQUENCE [LARGE SCALE GENOMIC DNA]</scope>
    <source>
        <strain evidence="2 3">JCM 4753</strain>
    </source>
</reference>
<evidence type="ECO:0008006" key="4">
    <source>
        <dbReference type="Google" id="ProtNLM"/>
    </source>
</evidence>